<accession>A0A6F9XUN8</accession>
<sequence>MNQKNNNVSQDIPLPFTVRYSNLLNSSEKVLYSDLLFLSQKNGYCEISNREIATLYGVTIPCVAGWISSLRTKGFIKIQIAHFNGGPVIERKIYPLIPNFENVNTEEKIEILRNVNLKKGKITYSELA</sequence>
<evidence type="ECO:0008006" key="2">
    <source>
        <dbReference type="Google" id="ProtNLM"/>
    </source>
</evidence>
<protein>
    <recommendedName>
        <fullName evidence="2">Helix-turn-helix domain-containing protein</fullName>
    </recommendedName>
</protein>
<name>A0A6F9XUN8_9LACO</name>
<dbReference type="AlphaFoldDB" id="A0A6F9XUN8"/>
<evidence type="ECO:0000313" key="1">
    <source>
        <dbReference type="EMBL" id="GET08917.1"/>
    </source>
</evidence>
<dbReference type="InterPro" id="IPR036388">
    <property type="entry name" value="WH-like_DNA-bd_sf"/>
</dbReference>
<dbReference type="Proteomes" id="UP000494178">
    <property type="component" value="Unassembled WGS sequence"/>
</dbReference>
<dbReference type="Gene3D" id="1.10.10.10">
    <property type="entry name" value="Winged helix-like DNA-binding domain superfamily/Winged helix DNA-binding domain"/>
    <property type="match status" value="1"/>
</dbReference>
<gene>
    <name evidence="1" type="ORF">SY111_15410</name>
</gene>
<reference evidence="1" key="1">
    <citation type="submission" date="2019-10" db="EMBL/GenBank/DDBJ databases">
        <title>Lactobacillus agilis SY111 Whole Genome Sequencing Project.</title>
        <authorList>
            <person name="Suzuki S."/>
            <person name="Endo A."/>
            <person name="Maeno S."/>
            <person name="Shiwa Y."/>
            <person name="Matsutani M."/>
            <person name="Kajikawa A."/>
        </authorList>
    </citation>
    <scope>NUCLEOTIDE SEQUENCE</scope>
    <source>
        <strain evidence="1">SY111</strain>
    </source>
</reference>
<dbReference type="EMBL" id="BLAN01000108">
    <property type="protein sequence ID" value="GET08917.1"/>
    <property type="molecule type" value="Genomic_DNA"/>
</dbReference>
<comment type="caution">
    <text evidence="1">The sequence shown here is derived from an EMBL/GenBank/DDBJ whole genome shotgun (WGS) entry which is preliminary data.</text>
</comment>
<dbReference type="RefSeq" id="WP_172586251.1">
    <property type="nucleotide sequence ID" value="NZ_BLAN01000108.1"/>
</dbReference>
<proteinExistence type="predicted"/>
<organism evidence="1">
    <name type="scientific">Ligilactobacillus agilis</name>
    <dbReference type="NCBI Taxonomy" id="1601"/>
    <lineage>
        <taxon>Bacteria</taxon>
        <taxon>Bacillati</taxon>
        <taxon>Bacillota</taxon>
        <taxon>Bacilli</taxon>
        <taxon>Lactobacillales</taxon>
        <taxon>Lactobacillaceae</taxon>
        <taxon>Ligilactobacillus</taxon>
    </lineage>
</organism>